<dbReference type="AlphaFoldDB" id="K8ZAZ9"/>
<accession>K8ZAZ9</accession>
<feature type="domain" description="HTH cro/C1-type" evidence="2">
    <location>
        <begin position="11"/>
        <end position="65"/>
    </location>
</feature>
<evidence type="ECO:0000259" key="2">
    <source>
        <dbReference type="PROSITE" id="PS50943"/>
    </source>
</evidence>
<dbReference type="Pfam" id="PF01381">
    <property type="entry name" value="HTH_3"/>
    <property type="match status" value="1"/>
</dbReference>
<keyword evidence="4" id="KW-1185">Reference proteome</keyword>
<gene>
    <name evidence="3" type="ORF">C683_0874</name>
</gene>
<keyword evidence="1" id="KW-0238">DNA-binding</keyword>
<dbReference type="PANTHER" id="PTHR46558">
    <property type="entry name" value="TRACRIPTIONAL REGULATORY PROTEIN-RELATED-RELATED"/>
    <property type="match status" value="1"/>
</dbReference>
<name>K8ZAZ9_9ENTE</name>
<reference evidence="3 4" key="1">
    <citation type="journal article" date="2013" name="Genome Announc.">
        <title>Draft Genome Sequence of Catellicoccus marimammalium, a Novel Species Commonly Found in Gull Feces.</title>
        <authorList>
            <person name="Weigand M.R."/>
            <person name="Ryu H."/>
            <person name="Bozcek L."/>
            <person name="Konstantinidis K.T."/>
            <person name="Santo Domingo J.W."/>
        </authorList>
    </citation>
    <scope>NUCLEOTIDE SEQUENCE [LARGE SCALE GENOMIC DNA]</scope>
    <source>
        <strain evidence="3 4">M35/04/3</strain>
    </source>
</reference>
<proteinExistence type="predicted"/>
<sequence>MSQKSELSAFLKQLRVEKKLSQKELAKKLDIACPRVSNLETSAIYPSDKFLKKYSDFFNVPMEKLVKLAEPDREKFRLKEIRTKINNYYQEIREIYDNSNYKEDLVSIIQDIVNSDKIIKSIPENYWQQQNLLIPYFPNVKAFQKFSLGIKSDGESIAEYINPKNYSNPDKIVVINTSTSLKSMNRIFPEHTNLFIELDAKLKIGDIVFYLLDDEYSLARLGKIEGDNGHTIPILHFESLDLNYSKDIPLTKSILNNITFIGKVVGMRGSDKLLNL</sequence>
<protein>
    <recommendedName>
        <fullName evidence="2">HTH cro/C1-type domain-containing protein</fullName>
    </recommendedName>
</protein>
<dbReference type="Gene3D" id="2.10.109.10">
    <property type="entry name" value="Umud Fragment, subunit A"/>
    <property type="match status" value="1"/>
</dbReference>
<dbReference type="RefSeq" id="WP_009490492.1">
    <property type="nucleotide sequence ID" value="NZ_AMYT01000018.1"/>
</dbReference>
<dbReference type="Proteomes" id="UP000016057">
    <property type="component" value="Unassembled WGS sequence"/>
</dbReference>
<comment type="caution">
    <text evidence="3">The sequence shown here is derived from an EMBL/GenBank/DDBJ whole genome shotgun (WGS) entry which is preliminary data.</text>
</comment>
<organism evidence="3 4">
    <name type="scientific">Catellicoccus marimammalium M35/04/3</name>
    <dbReference type="NCBI Taxonomy" id="1234409"/>
    <lineage>
        <taxon>Bacteria</taxon>
        <taxon>Bacillati</taxon>
        <taxon>Bacillota</taxon>
        <taxon>Bacilli</taxon>
        <taxon>Lactobacillales</taxon>
        <taxon>Enterococcaceae</taxon>
        <taxon>Catellicoccus</taxon>
    </lineage>
</organism>
<dbReference type="OrthoDB" id="9805856at2"/>
<dbReference type="SMART" id="SM00530">
    <property type="entry name" value="HTH_XRE"/>
    <property type="match status" value="1"/>
</dbReference>
<dbReference type="InterPro" id="IPR010982">
    <property type="entry name" value="Lambda_DNA-bd_dom_sf"/>
</dbReference>
<dbReference type="EMBL" id="AMYT01000018">
    <property type="protein sequence ID" value="EKU27217.1"/>
    <property type="molecule type" value="Genomic_DNA"/>
</dbReference>
<dbReference type="GO" id="GO:0003677">
    <property type="term" value="F:DNA binding"/>
    <property type="evidence" value="ECO:0007669"/>
    <property type="project" value="UniProtKB-KW"/>
</dbReference>
<dbReference type="PANTHER" id="PTHR46558:SF4">
    <property type="entry name" value="DNA-BIDING PHAGE PROTEIN"/>
    <property type="match status" value="1"/>
</dbReference>
<dbReference type="Gene3D" id="1.10.260.40">
    <property type="entry name" value="lambda repressor-like DNA-binding domains"/>
    <property type="match status" value="1"/>
</dbReference>
<evidence type="ECO:0000313" key="4">
    <source>
        <dbReference type="Proteomes" id="UP000016057"/>
    </source>
</evidence>
<dbReference type="InterPro" id="IPR001387">
    <property type="entry name" value="Cro/C1-type_HTH"/>
</dbReference>
<dbReference type="PROSITE" id="PS50943">
    <property type="entry name" value="HTH_CROC1"/>
    <property type="match status" value="1"/>
</dbReference>
<evidence type="ECO:0000313" key="3">
    <source>
        <dbReference type="EMBL" id="EKU27217.1"/>
    </source>
</evidence>
<evidence type="ECO:0000256" key="1">
    <source>
        <dbReference type="ARBA" id="ARBA00023125"/>
    </source>
</evidence>
<dbReference type="CDD" id="cd00093">
    <property type="entry name" value="HTH_XRE"/>
    <property type="match status" value="1"/>
</dbReference>
<dbReference type="SUPFAM" id="SSF47413">
    <property type="entry name" value="lambda repressor-like DNA-binding domains"/>
    <property type="match status" value="1"/>
</dbReference>